<reference evidence="9 10" key="1">
    <citation type="submission" date="2016-12" db="EMBL/GenBank/DDBJ databases">
        <title>Trade-off between light-utilization and light-protection in marine flavobacteria.</title>
        <authorList>
            <person name="Kumagai Y."/>
            <person name="Yoshizawa S."/>
            <person name="Kogure K."/>
            <person name="Iwasaki W."/>
        </authorList>
    </citation>
    <scope>NUCLEOTIDE SEQUENCE [LARGE SCALE GENOMIC DNA]</scope>
    <source>
        <strain evidence="9 10">KCTC 12100</strain>
    </source>
</reference>
<feature type="binding site" evidence="7">
    <location>
        <position position="221"/>
    </location>
    <ligand>
        <name>Fe cation</name>
        <dbReference type="ChEBI" id="CHEBI:24875"/>
    </ligand>
</feature>
<dbReference type="InterPro" id="IPR036951">
    <property type="entry name" value="ArAA_hydroxylase_sf"/>
</dbReference>
<evidence type="ECO:0000256" key="5">
    <source>
        <dbReference type="ARBA" id="ARBA00023004"/>
    </source>
</evidence>
<dbReference type="GO" id="GO:0005506">
    <property type="term" value="F:iron ion binding"/>
    <property type="evidence" value="ECO:0007669"/>
    <property type="project" value="InterPro"/>
</dbReference>
<dbReference type="PANTHER" id="PTHR11473:SF24">
    <property type="entry name" value="PHENYLALANINE-4-HYDROXYLASE"/>
    <property type="match status" value="1"/>
</dbReference>
<evidence type="ECO:0000256" key="3">
    <source>
        <dbReference type="ARBA" id="ARBA00022723"/>
    </source>
</evidence>
<dbReference type="AlphaFoldDB" id="A0A2P6C8E6"/>
<evidence type="ECO:0000313" key="10">
    <source>
        <dbReference type="Proteomes" id="UP000247345"/>
    </source>
</evidence>
<organism evidence="9 10">
    <name type="scientific">Polaribacter butkevichii</name>
    <dbReference type="NCBI Taxonomy" id="218490"/>
    <lineage>
        <taxon>Bacteria</taxon>
        <taxon>Pseudomonadati</taxon>
        <taxon>Bacteroidota</taxon>
        <taxon>Flavobacteriia</taxon>
        <taxon>Flavobacteriales</taxon>
        <taxon>Flavobacteriaceae</taxon>
    </lineage>
</organism>
<sequence length="581" mass="65393">MNAHFELNEVTKKLPKHLHKFVVQQPYDEYTAQNQAVWRYVMRMNVAYLSKVAHKSYITGLEKTGISLENIPFMEGMNRILKEIGWAAVSVDGFIPPNAFMEFQAYNVLVIASDMRTINHIEYTPAPDIIHEAAGHAPIISNPEYAEYLRRFGEIGSKAISSSKDYEMYEAIRLLSILKEDPNSSEIEIKAAQEKVEYLQDNMGELSEMAQIRNLHWWTVEYGLIGSLETPKIYGAGLLSSIGESAWCMQDKVKKVAYSIDAATVNFDITKPQPQLFVTPDFAYLSLVLDEFANTMAIRTGGLKSIQKLIDSDNLGTIELTTGIQISGVFSKVIQYKNNKVAYFQTTGPTALANRDKELIGHGITSHANGFGSPVGKLKGINLPIEDMSPRDLKAYGIYEGEFMTLEFESGVVVKGKAITGTRDLRGKILIISLEDCTVTYQNEILFQPEWGIYDMAIGKEVVSAYAGPADVDSFLTLGKVSETKTHKITYSEKEQQLYGLYEEVRKMRAGNLSTNKKITEIFNQLKTQFPLDWLLPLELYELALQHQFSIQSAILEWLEALKCNKSYTKLIENGLILCRV</sequence>
<dbReference type="InterPro" id="IPR019774">
    <property type="entry name" value="Aromatic-AA_hydroxylase_C"/>
</dbReference>
<proteinExistence type="inferred from homology"/>
<keyword evidence="6 9" id="KW-0503">Monooxygenase</keyword>
<keyword evidence="10" id="KW-1185">Reference proteome</keyword>
<dbReference type="InterPro" id="IPR036329">
    <property type="entry name" value="Aro-AA_hydroxylase_C_sf"/>
</dbReference>
<evidence type="ECO:0000313" key="9">
    <source>
        <dbReference type="EMBL" id="PQJ69202.1"/>
    </source>
</evidence>
<dbReference type="SUPFAM" id="SSF56534">
    <property type="entry name" value="Aromatic aminoacid monoxygenases, catalytic and oligomerization domains"/>
    <property type="match status" value="1"/>
</dbReference>
<evidence type="ECO:0000256" key="7">
    <source>
        <dbReference type="PIRSR" id="PIRSR601273-2"/>
    </source>
</evidence>
<dbReference type="GO" id="GO:0016714">
    <property type="term" value="F:oxidoreductase activity, acting on paired donors, with incorporation or reduction of molecular oxygen, reduced pteridine as one donor, and incorporation of one atom of oxygen"/>
    <property type="evidence" value="ECO:0007669"/>
    <property type="project" value="InterPro"/>
</dbReference>
<evidence type="ECO:0000259" key="8">
    <source>
        <dbReference type="PROSITE" id="PS51410"/>
    </source>
</evidence>
<gene>
    <name evidence="9" type="ORF">BTO14_14345</name>
</gene>
<protein>
    <submittedName>
        <fullName evidence="9">Phenylalanine 4-monooxygenase</fullName>
    </submittedName>
</protein>
<comment type="cofactor">
    <cofactor evidence="1 7">
        <name>Fe(2+)</name>
        <dbReference type="ChEBI" id="CHEBI:29033"/>
    </cofactor>
</comment>
<accession>A0A2P6C8E6</accession>
<dbReference type="RefSeq" id="WP_105050134.1">
    <property type="nucleotide sequence ID" value="NZ_CP150661.1"/>
</dbReference>
<feature type="domain" description="Biopterin-dependent aromatic amino acid hydroxylase family profile" evidence="8">
    <location>
        <begin position="1"/>
        <end position="342"/>
    </location>
</feature>
<dbReference type="NCBIfam" id="NF010657">
    <property type="entry name" value="PRK14056.1"/>
    <property type="match status" value="1"/>
</dbReference>
<keyword evidence="4" id="KW-0560">Oxidoreductase</keyword>
<keyword evidence="5 7" id="KW-0408">Iron</keyword>
<dbReference type="InterPro" id="IPR001273">
    <property type="entry name" value="ArAA_hydroxylase"/>
</dbReference>
<dbReference type="PROSITE" id="PS51410">
    <property type="entry name" value="BH4_AAA_HYDROXYL_2"/>
    <property type="match status" value="1"/>
</dbReference>
<evidence type="ECO:0000256" key="4">
    <source>
        <dbReference type="ARBA" id="ARBA00023002"/>
    </source>
</evidence>
<evidence type="ECO:0000256" key="2">
    <source>
        <dbReference type="ARBA" id="ARBA00009712"/>
    </source>
</evidence>
<comment type="caution">
    <text evidence="9">The sequence shown here is derived from an EMBL/GenBank/DDBJ whole genome shotgun (WGS) entry which is preliminary data.</text>
</comment>
<dbReference type="Pfam" id="PF00351">
    <property type="entry name" value="Biopterin_H"/>
    <property type="match status" value="2"/>
</dbReference>
<comment type="similarity">
    <text evidence="2">Belongs to the biopterin-dependent aromatic amino acid hydroxylase family.</text>
</comment>
<name>A0A2P6C8E6_9FLAO</name>
<dbReference type="GO" id="GO:0009072">
    <property type="term" value="P:aromatic amino acid metabolic process"/>
    <property type="evidence" value="ECO:0007669"/>
    <property type="project" value="InterPro"/>
</dbReference>
<dbReference type="Proteomes" id="UP000247345">
    <property type="component" value="Unassembled WGS sequence"/>
</dbReference>
<dbReference type="PANTHER" id="PTHR11473">
    <property type="entry name" value="AROMATIC AMINO ACID HYDROXYLASE"/>
    <property type="match status" value="1"/>
</dbReference>
<dbReference type="OrthoDB" id="9780502at2"/>
<dbReference type="EMBL" id="MSCK01000002">
    <property type="protein sequence ID" value="PQJ69202.1"/>
    <property type="molecule type" value="Genomic_DNA"/>
</dbReference>
<feature type="binding site" evidence="7">
    <location>
        <position position="136"/>
    </location>
    <ligand>
        <name>Fe cation</name>
        <dbReference type="ChEBI" id="CHEBI:24875"/>
    </ligand>
</feature>
<evidence type="ECO:0000256" key="6">
    <source>
        <dbReference type="ARBA" id="ARBA00023033"/>
    </source>
</evidence>
<feature type="binding site" evidence="7">
    <location>
        <position position="131"/>
    </location>
    <ligand>
        <name>Fe cation</name>
        <dbReference type="ChEBI" id="CHEBI:24875"/>
    </ligand>
</feature>
<evidence type="ECO:0000256" key="1">
    <source>
        <dbReference type="ARBA" id="ARBA00001954"/>
    </source>
</evidence>
<keyword evidence="3 7" id="KW-0479">Metal-binding</keyword>
<dbReference type="Gene3D" id="1.10.800.10">
    <property type="entry name" value="Aromatic amino acid hydroxylase"/>
    <property type="match status" value="1"/>
</dbReference>